<dbReference type="Proteomes" id="UP000239896">
    <property type="component" value="Unassembled WGS sequence"/>
</dbReference>
<name>A0A2T0VS15_9GAMM</name>
<dbReference type="EMBL" id="PVTM01000002">
    <property type="protein sequence ID" value="PRY73206.1"/>
    <property type="molecule type" value="Genomic_DNA"/>
</dbReference>
<comment type="caution">
    <text evidence="1">The sequence shown here is derived from an EMBL/GenBank/DDBJ whole genome shotgun (WGS) entry which is preliminary data.</text>
</comment>
<dbReference type="InterPro" id="IPR036705">
    <property type="entry name" value="Ribosyl_crysJ1_sf"/>
</dbReference>
<reference evidence="1 2" key="1">
    <citation type="submission" date="2018-03" db="EMBL/GenBank/DDBJ databases">
        <title>Comparative analysis of microorganisms from saline springs in Andes Mountain Range, Colombia.</title>
        <authorList>
            <person name="Rubin E."/>
        </authorList>
    </citation>
    <scope>NUCLEOTIDE SEQUENCE [LARGE SCALE GENOMIC DNA]</scope>
    <source>
        <strain evidence="1 2">USBA 854</strain>
    </source>
</reference>
<keyword evidence="2" id="KW-1185">Reference proteome</keyword>
<protein>
    <recommendedName>
        <fullName evidence="3">ADP-ribosylglycohydrolase</fullName>
    </recommendedName>
</protein>
<evidence type="ECO:0000313" key="1">
    <source>
        <dbReference type="EMBL" id="PRY73206.1"/>
    </source>
</evidence>
<organism evidence="1 2">
    <name type="scientific">Halomonas ventosae</name>
    <dbReference type="NCBI Taxonomy" id="229007"/>
    <lineage>
        <taxon>Bacteria</taxon>
        <taxon>Pseudomonadati</taxon>
        <taxon>Pseudomonadota</taxon>
        <taxon>Gammaproteobacteria</taxon>
        <taxon>Oceanospirillales</taxon>
        <taxon>Halomonadaceae</taxon>
        <taxon>Halomonas</taxon>
    </lineage>
</organism>
<sequence>MIIERQPQEMRKQFTGCLFGGAVGDALEAPVEFMSRR</sequence>
<gene>
    <name evidence="1" type="ORF">BCL64_102287</name>
</gene>
<evidence type="ECO:0000313" key="2">
    <source>
        <dbReference type="Proteomes" id="UP000239896"/>
    </source>
</evidence>
<dbReference type="AlphaFoldDB" id="A0A2T0VS15"/>
<dbReference type="Gene3D" id="1.10.4080.10">
    <property type="entry name" value="ADP-ribosylation/Crystallin J1"/>
    <property type="match status" value="1"/>
</dbReference>
<evidence type="ECO:0008006" key="3">
    <source>
        <dbReference type="Google" id="ProtNLM"/>
    </source>
</evidence>
<proteinExistence type="predicted"/>
<dbReference type="SUPFAM" id="SSF101478">
    <property type="entry name" value="ADP-ribosylglycohydrolase"/>
    <property type="match status" value="1"/>
</dbReference>
<accession>A0A2T0VS15</accession>